<dbReference type="PANTHER" id="PTHR43673">
    <property type="entry name" value="NAD(P)H NITROREDUCTASE YDGI-RELATED"/>
    <property type="match status" value="1"/>
</dbReference>
<evidence type="ECO:0000313" key="5">
    <source>
        <dbReference type="Proteomes" id="UP000535182"/>
    </source>
</evidence>
<dbReference type="RefSeq" id="WP_183979752.1">
    <property type="nucleotide sequence ID" value="NZ_JACHEB010000010.1"/>
</dbReference>
<accession>A0A9X0QH55</accession>
<dbReference type="InterPro" id="IPR000415">
    <property type="entry name" value="Nitroreductase-like"/>
</dbReference>
<dbReference type="InterPro" id="IPR029479">
    <property type="entry name" value="Nitroreductase"/>
</dbReference>
<comment type="similarity">
    <text evidence="1">Belongs to the nitroreductase family.</text>
</comment>
<keyword evidence="2 4" id="KW-0560">Oxidoreductase</keyword>
<feature type="domain" description="Nitroreductase" evidence="3">
    <location>
        <begin position="15"/>
        <end position="193"/>
    </location>
</feature>
<organism evidence="4 5">
    <name type="scientific">Tunturiibacter gelidiferens</name>
    <dbReference type="NCBI Taxonomy" id="3069689"/>
    <lineage>
        <taxon>Bacteria</taxon>
        <taxon>Pseudomonadati</taxon>
        <taxon>Acidobacteriota</taxon>
        <taxon>Terriglobia</taxon>
        <taxon>Terriglobales</taxon>
        <taxon>Acidobacteriaceae</taxon>
        <taxon>Tunturiibacter</taxon>
    </lineage>
</organism>
<dbReference type="AlphaFoldDB" id="A0A9X0QH55"/>
<name>A0A9X0QH55_9BACT</name>
<dbReference type="SUPFAM" id="SSF55469">
    <property type="entry name" value="FMN-dependent nitroreductase-like"/>
    <property type="match status" value="1"/>
</dbReference>
<evidence type="ECO:0000256" key="1">
    <source>
        <dbReference type="ARBA" id="ARBA00007118"/>
    </source>
</evidence>
<dbReference type="EC" id="1.-.-.-" evidence="4"/>
<sequence length="218" mass="24974">MNLSRLIESGHFPKVYDPSRRIPEDIFDELLKFMYSIPTSVNAQSTHYLVASTPEARSRIADHIGEGFEFNVPKVRNASHVIVLATRETLSNEYLDELHAKELADGKFPNQALADQWKATVRMWIDLHRYDVKDLQHWMEKQTYLALGMSLMAAEELGINASPLEGFNSRTLDAELGLREKGFTVTVLLVLGYRDESDSYVKTPKSRLPMDRHFSFLK</sequence>
<dbReference type="Proteomes" id="UP000535182">
    <property type="component" value="Unassembled WGS sequence"/>
</dbReference>
<dbReference type="EC" id="1.5.1.34" evidence="4"/>
<evidence type="ECO:0000256" key="2">
    <source>
        <dbReference type="ARBA" id="ARBA00023002"/>
    </source>
</evidence>
<proteinExistence type="inferred from homology"/>
<evidence type="ECO:0000313" key="4">
    <source>
        <dbReference type="EMBL" id="MBB5330348.1"/>
    </source>
</evidence>
<keyword evidence="5" id="KW-1185">Reference proteome</keyword>
<reference evidence="4 5" key="1">
    <citation type="submission" date="2020-08" db="EMBL/GenBank/DDBJ databases">
        <title>Genomic Encyclopedia of Type Strains, Phase IV (KMG-V): Genome sequencing to study the core and pangenomes of soil and plant-associated prokaryotes.</title>
        <authorList>
            <person name="Whitman W."/>
        </authorList>
    </citation>
    <scope>NUCLEOTIDE SEQUENCE [LARGE SCALE GENOMIC DNA]</scope>
    <source>
        <strain evidence="4 5">X5P2</strain>
    </source>
</reference>
<protein>
    <submittedName>
        <fullName evidence="4">Nitroreductase/dihydropteridine reductase</fullName>
        <ecNumber evidence="4">1.-.-.-</ecNumber>
        <ecNumber evidence="4">1.5.1.34</ecNumber>
    </submittedName>
</protein>
<comment type="caution">
    <text evidence="4">The sequence shown here is derived from an EMBL/GenBank/DDBJ whole genome shotgun (WGS) entry which is preliminary data.</text>
</comment>
<dbReference type="EMBL" id="JACHEB010000010">
    <property type="protein sequence ID" value="MBB5330348.1"/>
    <property type="molecule type" value="Genomic_DNA"/>
</dbReference>
<dbReference type="Pfam" id="PF00881">
    <property type="entry name" value="Nitroreductase"/>
    <property type="match status" value="1"/>
</dbReference>
<gene>
    <name evidence="4" type="ORF">HDF14_003983</name>
</gene>
<dbReference type="Gene3D" id="3.40.109.10">
    <property type="entry name" value="NADH Oxidase"/>
    <property type="match status" value="1"/>
</dbReference>
<dbReference type="GO" id="GO:0004155">
    <property type="term" value="F:6,7-dihydropteridine reductase activity"/>
    <property type="evidence" value="ECO:0007669"/>
    <property type="project" value="UniProtKB-EC"/>
</dbReference>
<dbReference type="PANTHER" id="PTHR43673:SF10">
    <property type="entry name" value="NADH DEHYDROGENASE_NAD(P)H NITROREDUCTASE XCC3605-RELATED"/>
    <property type="match status" value="1"/>
</dbReference>
<evidence type="ECO:0000259" key="3">
    <source>
        <dbReference type="Pfam" id="PF00881"/>
    </source>
</evidence>